<name>A0A8S5LX76_9CAUD</name>
<proteinExistence type="predicted"/>
<sequence length="41" mass="5186">MCMKYKSMTLEELDRRQQFINELIHRYNIALKDRRYNDFSD</sequence>
<dbReference type="EMBL" id="BK014762">
    <property type="protein sequence ID" value="DAD74641.1"/>
    <property type="molecule type" value="Genomic_DNA"/>
</dbReference>
<accession>A0A8S5LX76</accession>
<organism evidence="1">
    <name type="scientific">Myoviridae sp. ctZgq1</name>
    <dbReference type="NCBI Taxonomy" id="2826666"/>
    <lineage>
        <taxon>Viruses</taxon>
        <taxon>Duplodnaviria</taxon>
        <taxon>Heunggongvirae</taxon>
        <taxon>Uroviricota</taxon>
        <taxon>Caudoviricetes</taxon>
    </lineage>
</organism>
<protein>
    <submittedName>
        <fullName evidence="1">Uncharacterized protein</fullName>
    </submittedName>
</protein>
<evidence type="ECO:0000313" key="1">
    <source>
        <dbReference type="EMBL" id="DAD74641.1"/>
    </source>
</evidence>
<reference evidence="1" key="1">
    <citation type="journal article" date="2021" name="Proc. Natl. Acad. Sci. U.S.A.">
        <title>A Catalog of Tens of Thousands of Viruses from Human Metagenomes Reveals Hidden Associations with Chronic Diseases.</title>
        <authorList>
            <person name="Tisza M.J."/>
            <person name="Buck C.B."/>
        </authorList>
    </citation>
    <scope>NUCLEOTIDE SEQUENCE</scope>
    <source>
        <strain evidence="1">CtZgq1</strain>
    </source>
</reference>